<proteinExistence type="predicted"/>
<accession>A0A0C3G385</accession>
<feature type="compositionally biased region" description="Low complexity" evidence="1">
    <location>
        <begin position="50"/>
        <end position="65"/>
    </location>
</feature>
<gene>
    <name evidence="2" type="ORF">PILCRDRAFT_4830</name>
</gene>
<dbReference type="AlphaFoldDB" id="A0A0C3G385"/>
<dbReference type="HOGENOM" id="CLU_2050491_0_0_1"/>
<evidence type="ECO:0000313" key="3">
    <source>
        <dbReference type="Proteomes" id="UP000054166"/>
    </source>
</evidence>
<dbReference type="Proteomes" id="UP000054166">
    <property type="component" value="Unassembled WGS sequence"/>
</dbReference>
<organism evidence="2 3">
    <name type="scientific">Piloderma croceum (strain F 1598)</name>
    <dbReference type="NCBI Taxonomy" id="765440"/>
    <lineage>
        <taxon>Eukaryota</taxon>
        <taxon>Fungi</taxon>
        <taxon>Dikarya</taxon>
        <taxon>Basidiomycota</taxon>
        <taxon>Agaricomycotina</taxon>
        <taxon>Agaricomycetes</taxon>
        <taxon>Agaricomycetidae</taxon>
        <taxon>Atheliales</taxon>
        <taxon>Atheliaceae</taxon>
        <taxon>Piloderma</taxon>
    </lineage>
</organism>
<feature type="region of interest" description="Disordered" evidence="1">
    <location>
        <begin position="24"/>
        <end position="65"/>
    </location>
</feature>
<protein>
    <submittedName>
        <fullName evidence="2">Uncharacterized protein</fullName>
    </submittedName>
</protein>
<dbReference type="EMBL" id="KN832982">
    <property type="protein sequence ID" value="KIM86324.1"/>
    <property type="molecule type" value="Genomic_DNA"/>
</dbReference>
<evidence type="ECO:0000313" key="2">
    <source>
        <dbReference type="EMBL" id="KIM86324.1"/>
    </source>
</evidence>
<reference evidence="3" key="2">
    <citation type="submission" date="2015-01" db="EMBL/GenBank/DDBJ databases">
        <title>Evolutionary Origins and Diversification of the Mycorrhizal Mutualists.</title>
        <authorList>
            <consortium name="DOE Joint Genome Institute"/>
            <consortium name="Mycorrhizal Genomics Consortium"/>
            <person name="Kohler A."/>
            <person name="Kuo A."/>
            <person name="Nagy L.G."/>
            <person name="Floudas D."/>
            <person name="Copeland A."/>
            <person name="Barry K.W."/>
            <person name="Cichocki N."/>
            <person name="Veneault-Fourrey C."/>
            <person name="LaButti K."/>
            <person name="Lindquist E.A."/>
            <person name="Lipzen A."/>
            <person name="Lundell T."/>
            <person name="Morin E."/>
            <person name="Murat C."/>
            <person name="Riley R."/>
            <person name="Ohm R."/>
            <person name="Sun H."/>
            <person name="Tunlid A."/>
            <person name="Henrissat B."/>
            <person name="Grigoriev I.V."/>
            <person name="Hibbett D.S."/>
            <person name="Martin F."/>
        </authorList>
    </citation>
    <scope>NUCLEOTIDE SEQUENCE [LARGE SCALE GENOMIC DNA]</scope>
    <source>
        <strain evidence="3">F 1598</strain>
    </source>
</reference>
<keyword evidence="3" id="KW-1185">Reference proteome</keyword>
<evidence type="ECO:0000256" key="1">
    <source>
        <dbReference type="SAM" id="MobiDB-lite"/>
    </source>
</evidence>
<name>A0A0C3G385_PILCF</name>
<reference evidence="2 3" key="1">
    <citation type="submission" date="2014-04" db="EMBL/GenBank/DDBJ databases">
        <authorList>
            <consortium name="DOE Joint Genome Institute"/>
            <person name="Kuo A."/>
            <person name="Tarkka M."/>
            <person name="Buscot F."/>
            <person name="Kohler A."/>
            <person name="Nagy L.G."/>
            <person name="Floudas D."/>
            <person name="Copeland A."/>
            <person name="Barry K.W."/>
            <person name="Cichocki N."/>
            <person name="Veneault-Fourrey C."/>
            <person name="LaButti K."/>
            <person name="Lindquist E.A."/>
            <person name="Lipzen A."/>
            <person name="Lundell T."/>
            <person name="Morin E."/>
            <person name="Murat C."/>
            <person name="Sun H."/>
            <person name="Tunlid A."/>
            <person name="Henrissat B."/>
            <person name="Grigoriev I.V."/>
            <person name="Hibbett D.S."/>
            <person name="Martin F."/>
            <person name="Nordberg H.P."/>
            <person name="Cantor M.N."/>
            <person name="Hua S.X."/>
        </authorList>
    </citation>
    <scope>NUCLEOTIDE SEQUENCE [LARGE SCALE GENOMIC DNA]</scope>
    <source>
        <strain evidence="2 3">F 1598</strain>
    </source>
</reference>
<dbReference type="InParanoid" id="A0A0C3G385"/>
<sequence length="120" mass="12557">MRLVIHASQGHQVERELAFSKTKPRLIQNAAPAKPVPTAPNAPRKYNSPVISTSSAASQTVTSSSTLLPSISKDHTISSLMAVKTAASTVVPAHNPISNGMSISAQNSDFNVGDIVLGRV</sequence>